<organism evidence="1 2">
    <name type="scientific">Caerostris darwini</name>
    <dbReference type="NCBI Taxonomy" id="1538125"/>
    <lineage>
        <taxon>Eukaryota</taxon>
        <taxon>Metazoa</taxon>
        <taxon>Ecdysozoa</taxon>
        <taxon>Arthropoda</taxon>
        <taxon>Chelicerata</taxon>
        <taxon>Arachnida</taxon>
        <taxon>Araneae</taxon>
        <taxon>Araneomorphae</taxon>
        <taxon>Entelegynae</taxon>
        <taxon>Araneoidea</taxon>
        <taxon>Araneidae</taxon>
        <taxon>Caerostris</taxon>
    </lineage>
</organism>
<comment type="caution">
    <text evidence="1">The sequence shown here is derived from an EMBL/GenBank/DDBJ whole genome shotgun (WGS) entry which is preliminary data.</text>
</comment>
<proteinExistence type="predicted"/>
<dbReference type="Proteomes" id="UP001054837">
    <property type="component" value="Unassembled WGS sequence"/>
</dbReference>
<keyword evidence="2" id="KW-1185">Reference proteome</keyword>
<accession>A0AAV4VIS7</accession>
<name>A0AAV4VIS7_9ARAC</name>
<sequence>MTKKPAIVTAHSSFGYFPRTLRIYTNDEKSFFNTRGSLVSSNYFIGSRFLLQKVIMEVTRWAKTITHVGQFGIVFVASVVRFIKSVIYPNISKLLFGE</sequence>
<evidence type="ECO:0000313" key="2">
    <source>
        <dbReference type="Proteomes" id="UP001054837"/>
    </source>
</evidence>
<gene>
    <name evidence="1" type="ORF">CDAR_602781</name>
</gene>
<dbReference type="AlphaFoldDB" id="A0AAV4VIS7"/>
<evidence type="ECO:0000313" key="1">
    <source>
        <dbReference type="EMBL" id="GIY69781.1"/>
    </source>
</evidence>
<dbReference type="EMBL" id="BPLQ01013097">
    <property type="protein sequence ID" value="GIY69781.1"/>
    <property type="molecule type" value="Genomic_DNA"/>
</dbReference>
<reference evidence="1 2" key="1">
    <citation type="submission" date="2021-06" db="EMBL/GenBank/DDBJ databases">
        <title>Caerostris darwini draft genome.</title>
        <authorList>
            <person name="Kono N."/>
            <person name="Arakawa K."/>
        </authorList>
    </citation>
    <scope>NUCLEOTIDE SEQUENCE [LARGE SCALE GENOMIC DNA]</scope>
</reference>
<protein>
    <submittedName>
        <fullName evidence="1">Uncharacterized protein</fullName>
    </submittedName>
</protein>